<feature type="transmembrane region" description="Helical" evidence="5">
    <location>
        <begin position="48"/>
        <end position="69"/>
    </location>
</feature>
<dbReference type="EMBL" id="LS483470">
    <property type="protein sequence ID" value="SQI37060.1"/>
    <property type="molecule type" value="Genomic_DNA"/>
</dbReference>
<dbReference type="KEGG" id="lri:NCTC12151_00986"/>
<evidence type="ECO:0000256" key="1">
    <source>
        <dbReference type="ARBA" id="ARBA00022475"/>
    </source>
</evidence>
<dbReference type="RefSeq" id="WP_111739557.1">
    <property type="nucleotide sequence ID" value="NZ_LR698987.1"/>
</dbReference>
<keyword evidence="1 5" id="KW-1003">Cell membrane</keyword>
<dbReference type="InterPro" id="IPR007382">
    <property type="entry name" value="UPF0756_TM"/>
</dbReference>
<evidence type="ECO:0000313" key="6">
    <source>
        <dbReference type="EMBL" id="SQI37060.1"/>
    </source>
</evidence>
<keyword evidence="2 5" id="KW-0812">Transmembrane</keyword>
<proteinExistence type="inferred from homology"/>
<keyword evidence="7" id="KW-1185">Reference proteome</keyword>
<name>A0A2X4UVJ6_9GAMM</name>
<accession>A0A2X4UVJ6</accession>
<gene>
    <name evidence="6" type="ORF">NCTC12151_00986</name>
</gene>
<keyword evidence="4 5" id="KW-0472">Membrane</keyword>
<evidence type="ECO:0000256" key="4">
    <source>
        <dbReference type="ARBA" id="ARBA00023136"/>
    </source>
</evidence>
<protein>
    <recommendedName>
        <fullName evidence="5">UPF0756 membrane protein NCTC12151_00986</fullName>
    </recommendedName>
</protein>
<evidence type="ECO:0000256" key="3">
    <source>
        <dbReference type="ARBA" id="ARBA00022989"/>
    </source>
</evidence>
<comment type="similarity">
    <text evidence="5">Belongs to the UPF0756 family.</text>
</comment>
<dbReference type="AlphaFoldDB" id="A0A2X4UVJ6"/>
<feature type="transmembrane region" description="Helical" evidence="5">
    <location>
        <begin position="81"/>
        <end position="102"/>
    </location>
</feature>
<dbReference type="OrthoDB" id="80306at2"/>
<evidence type="ECO:0000256" key="2">
    <source>
        <dbReference type="ARBA" id="ARBA00022692"/>
    </source>
</evidence>
<feature type="transmembrane region" description="Helical" evidence="5">
    <location>
        <begin position="114"/>
        <end position="147"/>
    </location>
</feature>
<dbReference type="Proteomes" id="UP000249005">
    <property type="component" value="Chromosome 1"/>
</dbReference>
<dbReference type="HAMAP" id="MF_01874">
    <property type="entry name" value="UPF0756"/>
    <property type="match status" value="1"/>
</dbReference>
<dbReference type="PANTHER" id="PTHR38452:SF1">
    <property type="entry name" value="UPF0756 MEMBRANE PROTEIN YEAL"/>
    <property type="match status" value="1"/>
</dbReference>
<keyword evidence="3 5" id="KW-1133">Transmembrane helix</keyword>
<dbReference type="GO" id="GO:0005886">
    <property type="term" value="C:plasma membrane"/>
    <property type="evidence" value="ECO:0007669"/>
    <property type="project" value="UniProtKB-SubCell"/>
</dbReference>
<evidence type="ECO:0000256" key="5">
    <source>
        <dbReference type="HAMAP-Rule" id="MF_01874"/>
    </source>
</evidence>
<dbReference type="PANTHER" id="PTHR38452">
    <property type="entry name" value="UPF0756 MEMBRANE PROTEIN YEAL"/>
    <property type="match status" value="1"/>
</dbReference>
<dbReference type="Pfam" id="PF04284">
    <property type="entry name" value="DUF441"/>
    <property type="match status" value="1"/>
</dbReference>
<organism evidence="6 7">
    <name type="scientific">Leminorella richardii</name>
    <dbReference type="NCBI Taxonomy" id="158841"/>
    <lineage>
        <taxon>Bacteria</taxon>
        <taxon>Pseudomonadati</taxon>
        <taxon>Pseudomonadota</taxon>
        <taxon>Gammaproteobacteria</taxon>
        <taxon>Enterobacterales</taxon>
        <taxon>Budviciaceae</taxon>
        <taxon>Leminorella</taxon>
    </lineage>
</organism>
<comment type="subcellular location">
    <subcellularLocation>
        <location evidence="5">Cell membrane</location>
        <topology evidence="5">Multi-pass membrane protein</topology>
    </subcellularLocation>
</comment>
<feature type="transmembrane region" description="Helical" evidence="5">
    <location>
        <begin position="7"/>
        <end position="36"/>
    </location>
</feature>
<sequence>MPHIDPTLIVLLVLAGLGILSHNNTVTIAILTLLILRLTPLEAAFPWVQKYGLTIGITILTIAVMTPLANGKMTPAMLAQVFINWKSLVAILIGILVAWLGGRGVTLMTNQPSIVAGLLVGTIIGVAFFRGIPVGPLIAAGVVSLIVGKG</sequence>
<reference evidence="6 7" key="1">
    <citation type="submission" date="2018-06" db="EMBL/GenBank/DDBJ databases">
        <authorList>
            <consortium name="Pathogen Informatics"/>
            <person name="Doyle S."/>
        </authorList>
    </citation>
    <scope>NUCLEOTIDE SEQUENCE [LARGE SCALE GENOMIC DNA]</scope>
    <source>
        <strain evidence="6 7">NCTC12151</strain>
    </source>
</reference>
<evidence type="ECO:0000313" key="7">
    <source>
        <dbReference type="Proteomes" id="UP000249005"/>
    </source>
</evidence>